<keyword evidence="4" id="KW-0472">Membrane</keyword>
<name>A0ABP6RSZ5_9PSEU</name>
<dbReference type="InterPro" id="IPR044878">
    <property type="entry name" value="UbiA_sf"/>
</dbReference>
<dbReference type="Proteomes" id="UP001500483">
    <property type="component" value="Unassembled WGS sequence"/>
</dbReference>
<gene>
    <name evidence="5" type="ORF">GCM10020366_36690</name>
</gene>
<evidence type="ECO:0000256" key="1">
    <source>
        <dbReference type="ARBA" id="ARBA00004141"/>
    </source>
</evidence>
<keyword evidence="6" id="KW-1185">Reference proteome</keyword>
<comment type="subcellular location">
    <subcellularLocation>
        <location evidence="1">Membrane</location>
        <topology evidence="1">Multi-pass membrane protein</topology>
    </subcellularLocation>
</comment>
<evidence type="ECO:0000313" key="5">
    <source>
        <dbReference type="EMBL" id="GAA3359685.1"/>
    </source>
</evidence>
<keyword evidence="3" id="KW-1133">Transmembrane helix</keyword>
<dbReference type="InterPro" id="IPR050475">
    <property type="entry name" value="Prenyltransferase_related"/>
</dbReference>
<evidence type="ECO:0000256" key="4">
    <source>
        <dbReference type="ARBA" id="ARBA00023136"/>
    </source>
</evidence>
<dbReference type="InterPro" id="IPR000537">
    <property type="entry name" value="UbiA_prenyltransferase"/>
</dbReference>
<evidence type="ECO:0000256" key="3">
    <source>
        <dbReference type="ARBA" id="ARBA00022989"/>
    </source>
</evidence>
<dbReference type="Gene3D" id="1.10.357.140">
    <property type="entry name" value="UbiA prenyltransferase"/>
    <property type="match status" value="1"/>
</dbReference>
<accession>A0ABP6RSZ5</accession>
<dbReference type="PANTHER" id="PTHR42723:SF1">
    <property type="entry name" value="CHLOROPHYLL SYNTHASE, CHLOROPLASTIC"/>
    <property type="match status" value="1"/>
</dbReference>
<dbReference type="RefSeq" id="WP_344928151.1">
    <property type="nucleotide sequence ID" value="NZ_BAAAYK010000038.1"/>
</dbReference>
<proteinExistence type="predicted"/>
<comment type="caution">
    <text evidence="5">The sequence shown here is derived from an EMBL/GenBank/DDBJ whole genome shotgun (WGS) entry which is preliminary data.</text>
</comment>
<dbReference type="Pfam" id="PF01040">
    <property type="entry name" value="UbiA"/>
    <property type="match status" value="1"/>
</dbReference>
<dbReference type="EMBL" id="BAAAYK010000038">
    <property type="protein sequence ID" value="GAA3359685.1"/>
    <property type="molecule type" value="Genomic_DNA"/>
</dbReference>
<dbReference type="PANTHER" id="PTHR42723">
    <property type="entry name" value="CHLOROPHYLL SYNTHASE"/>
    <property type="match status" value="1"/>
</dbReference>
<dbReference type="NCBIfam" id="NF045897">
    <property type="entry name" value="SCO3242_trans"/>
    <property type="match status" value="1"/>
</dbReference>
<organism evidence="5 6">
    <name type="scientific">Saccharopolyspora gregorii</name>
    <dbReference type="NCBI Taxonomy" id="33914"/>
    <lineage>
        <taxon>Bacteria</taxon>
        <taxon>Bacillati</taxon>
        <taxon>Actinomycetota</taxon>
        <taxon>Actinomycetes</taxon>
        <taxon>Pseudonocardiales</taxon>
        <taxon>Pseudonocardiaceae</taxon>
        <taxon>Saccharopolyspora</taxon>
    </lineage>
</organism>
<keyword evidence="2" id="KW-0812">Transmembrane</keyword>
<sequence length="283" mass="27693">MSRLRALFALTRAPAALTALGDTAVGAAAAGRPLRGRRALLPVSSVALYWAGMALNDWADRELDAAERPERPIPSGRLGAGAALGIAAVLAGSGAAAAAVVGSAEAGLVAALAAAVVGYDVVFKSGPAGPVAMAACRGLDVLLGAGGARAAWPAAALLAAHTCSVTALSRGEVRGTDPVTAAAAAGTTALVAVAAVGGRCASPLHRIAALAAAAWYAARVGEVQLRACRNPDAPTARAATRAGIHGMVPLQIALTARHDLGTAALLAALPPVVRLSGKVVSAT</sequence>
<protein>
    <submittedName>
        <fullName evidence="5">UbiA family prenyltransferase</fullName>
    </submittedName>
</protein>
<evidence type="ECO:0000313" key="6">
    <source>
        <dbReference type="Proteomes" id="UP001500483"/>
    </source>
</evidence>
<evidence type="ECO:0000256" key="2">
    <source>
        <dbReference type="ARBA" id="ARBA00022692"/>
    </source>
</evidence>
<reference evidence="6" key="1">
    <citation type="journal article" date="2019" name="Int. J. Syst. Evol. Microbiol.">
        <title>The Global Catalogue of Microorganisms (GCM) 10K type strain sequencing project: providing services to taxonomists for standard genome sequencing and annotation.</title>
        <authorList>
            <consortium name="The Broad Institute Genomics Platform"/>
            <consortium name="The Broad Institute Genome Sequencing Center for Infectious Disease"/>
            <person name="Wu L."/>
            <person name="Ma J."/>
        </authorList>
    </citation>
    <scope>NUCLEOTIDE SEQUENCE [LARGE SCALE GENOMIC DNA]</scope>
    <source>
        <strain evidence="6">JCM 9687</strain>
    </source>
</reference>